<dbReference type="Proteomes" id="UP001501747">
    <property type="component" value="Unassembled WGS sequence"/>
</dbReference>
<keyword evidence="3" id="KW-1185">Reference proteome</keyword>
<organism evidence="2 3">
    <name type="scientific">Allokutzneria multivorans</name>
    <dbReference type="NCBI Taxonomy" id="1142134"/>
    <lineage>
        <taxon>Bacteria</taxon>
        <taxon>Bacillati</taxon>
        <taxon>Actinomycetota</taxon>
        <taxon>Actinomycetes</taxon>
        <taxon>Pseudonocardiales</taxon>
        <taxon>Pseudonocardiaceae</taxon>
        <taxon>Allokutzneria</taxon>
    </lineage>
</organism>
<accession>A0ABP7QRA2</accession>
<protein>
    <recommendedName>
        <fullName evidence="4">Secreted protein</fullName>
    </recommendedName>
</protein>
<comment type="caution">
    <text evidence="2">The sequence shown here is derived from an EMBL/GenBank/DDBJ whole genome shotgun (WGS) entry which is preliminary data.</text>
</comment>
<gene>
    <name evidence="2" type="ORF">GCM10022247_01190</name>
</gene>
<keyword evidence="1" id="KW-0732">Signal</keyword>
<name>A0ABP7QRA2_9PSEU</name>
<reference evidence="3" key="1">
    <citation type="journal article" date="2019" name="Int. J. Syst. Evol. Microbiol.">
        <title>The Global Catalogue of Microorganisms (GCM) 10K type strain sequencing project: providing services to taxonomists for standard genome sequencing and annotation.</title>
        <authorList>
            <consortium name="The Broad Institute Genomics Platform"/>
            <consortium name="The Broad Institute Genome Sequencing Center for Infectious Disease"/>
            <person name="Wu L."/>
            <person name="Ma J."/>
        </authorList>
    </citation>
    <scope>NUCLEOTIDE SEQUENCE [LARGE SCALE GENOMIC DNA]</scope>
    <source>
        <strain evidence="3">JCM 17342</strain>
    </source>
</reference>
<sequence>MGKIFATAVTAAIAATTLLVPGSASAQEAGALAACDPDKHVRISVQKRGNFIDGLGGFFNCDQATTGYTIRLQVKRTIGWKDHVTRSGVWRTNQYAVTTYTCNGTKSKKWRALINSGQPGHEWVKTSNEITVACG</sequence>
<feature type="chain" id="PRO_5047005089" description="Secreted protein" evidence="1">
    <location>
        <begin position="27"/>
        <end position="135"/>
    </location>
</feature>
<evidence type="ECO:0000313" key="3">
    <source>
        <dbReference type="Proteomes" id="UP001501747"/>
    </source>
</evidence>
<feature type="signal peptide" evidence="1">
    <location>
        <begin position="1"/>
        <end position="26"/>
    </location>
</feature>
<proteinExistence type="predicted"/>
<dbReference type="EMBL" id="BAABAL010000003">
    <property type="protein sequence ID" value="GAA3986612.1"/>
    <property type="molecule type" value="Genomic_DNA"/>
</dbReference>
<evidence type="ECO:0000313" key="2">
    <source>
        <dbReference type="EMBL" id="GAA3986612.1"/>
    </source>
</evidence>
<dbReference type="RefSeq" id="WP_344870412.1">
    <property type="nucleotide sequence ID" value="NZ_BAABAL010000003.1"/>
</dbReference>
<evidence type="ECO:0008006" key="4">
    <source>
        <dbReference type="Google" id="ProtNLM"/>
    </source>
</evidence>
<evidence type="ECO:0000256" key="1">
    <source>
        <dbReference type="SAM" id="SignalP"/>
    </source>
</evidence>